<name>A0A348HHJ6_9GAMM</name>
<dbReference type="EMBL" id="AP018933">
    <property type="protein sequence ID" value="BBG31098.1"/>
    <property type="molecule type" value="Genomic_DNA"/>
</dbReference>
<organism evidence="1 2">
    <name type="scientific">Zymobacter palmae</name>
    <dbReference type="NCBI Taxonomy" id="33074"/>
    <lineage>
        <taxon>Bacteria</taxon>
        <taxon>Pseudomonadati</taxon>
        <taxon>Pseudomonadota</taxon>
        <taxon>Gammaproteobacteria</taxon>
        <taxon>Oceanospirillales</taxon>
        <taxon>Halomonadaceae</taxon>
        <taxon>Zymobacter group</taxon>
        <taxon>Zymobacter</taxon>
    </lineage>
</organism>
<reference evidence="1 2" key="1">
    <citation type="submission" date="2018-09" db="EMBL/GenBank/DDBJ databases">
        <title>Zymobacter palmae IAM14233 (=T109) whole genome analysis.</title>
        <authorList>
            <person name="Yanase H."/>
        </authorList>
    </citation>
    <scope>NUCLEOTIDE SEQUENCE [LARGE SCALE GENOMIC DNA]</scope>
    <source>
        <strain evidence="1 2">IAM14233</strain>
    </source>
</reference>
<evidence type="ECO:0000313" key="1">
    <source>
        <dbReference type="EMBL" id="BBG31098.1"/>
    </source>
</evidence>
<dbReference type="KEGG" id="zpl:ZBT109_2367"/>
<accession>A0A348HHJ6</accession>
<dbReference type="Proteomes" id="UP000267342">
    <property type="component" value="Chromosome"/>
</dbReference>
<gene>
    <name evidence="1" type="ORF">ZBT109_2367</name>
</gene>
<sequence>MASPKAGHLALLHRRQSGGDRRELTYQYGEQALVRCHQYGFRLNARRTVQRANNCASFFQQQRSKVGIVFVQTEGQGEIDTTGSEISQVQQRATRRTNHIDLRCQCTRDGLILFDIARTNPAFRQAHGNARVFDLSDRLRTHAVLIEARALAAAHHEFFIGEGGDQYGVLGTTLDVAGHGDRPARSAVRQVGITVLQFDFPMEVFTHSGTFAVRSEATRNTVEGIATLKAAHNLCLSEACCVFQQGIECLVFASDFDLLAHAVIRILSATQGTQGEFDHRLHGIST</sequence>
<keyword evidence="2" id="KW-1185">Reference proteome</keyword>
<proteinExistence type="predicted"/>
<protein>
    <submittedName>
        <fullName evidence="1">ATP-dependent transcriptional regulator</fullName>
    </submittedName>
</protein>
<dbReference type="AlphaFoldDB" id="A0A348HHJ6"/>
<evidence type="ECO:0000313" key="2">
    <source>
        <dbReference type="Proteomes" id="UP000267342"/>
    </source>
</evidence>